<dbReference type="PhylomeDB" id="A0A0A2JHC8"/>
<evidence type="ECO:0000256" key="9">
    <source>
        <dbReference type="ARBA" id="ARBA00023004"/>
    </source>
</evidence>
<evidence type="ECO:0000256" key="11">
    <source>
        <dbReference type="ARBA" id="ARBA00023136"/>
    </source>
</evidence>
<dbReference type="HOGENOM" id="CLU_001570_14_10_1"/>
<evidence type="ECO:0000256" key="6">
    <source>
        <dbReference type="ARBA" id="ARBA00022723"/>
    </source>
</evidence>
<keyword evidence="6 12" id="KW-0479">Metal-binding</keyword>
<keyword evidence="14" id="KW-1185">Reference proteome</keyword>
<dbReference type="OrthoDB" id="6692864at2759"/>
<dbReference type="Pfam" id="PF00067">
    <property type="entry name" value="p450"/>
    <property type="match status" value="1"/>
</dbReference>
<feature type="binding site" description="axial binding residue" evidence="12">
    <location>
        <position position="317"/>
    </location>
    <ligand>
        <name>heme</name>
        <dbReference type="ChEBI" id="CHEBI:30413"/>
    </ligand>
    <ligandPart>
        <name>Fe</name>
        <dbReference type="ChEBI" id="CHEBI:18248"/>
    </ligandPart>
</feature>
<evidence type="ECO:0000313" key="13">
    <source>
        <dbReference type="EMBL" id="KGO54774.1"/>
    </source>
</evidence>
<organism evidence="13 14">
    <name type="scientific">Penicillium expansum</name>
    <name type="common">Blue mold rot fungus</name>
    <dbReference type="NCBI Taxonomy" id="27334"/>
    <lineage>
        <taxon>Eukaryota</taxon>
        <taxon>Fungi</taxon>
        <taxon>Dikarya</taxon>
        <taxon>Ascomycota</taxon>
        <taxon>Pezizomycotina</taxon>
        <taxon>Eurotiomycetes</taxon>
        <taxon>Eurotiomycetidae</taxon>
        <taxon>Eurotiales</taxon>
        <taxon>Aspergillaceae</taxon>
        <taxon>Penicillium</taxon>
    </lineage>
</organism>
<dbReference type="GO" id="GO:0004497">
    <property type="term" value="F:monooxygenase activity"/>
    <property type="evidence" value="ECO:0007669"/>
    <property type="project" value="UniProtKB-KW"/>
</dbReference>
<dbReference type="STRING" id="27334.A0A0A2JHC8"/>
<proteinExistence type="inferred from homology"/>
<dbReference type="InterPro" id="IPR002401">
    <property type="entry name" value="Cyt_P450_E_grp-I"/>
</dbReference>
<evidence type="ECO:0000256" key="1">
    <source>
        <dbReference type="ARBA" id="ARBA00001971"/>
    </source>
</evidence>
<dbReference type="Gene3D" id="1.10.630.10">
    <property type="entry name" value="Cytochrome P450"/>
    <property type="match status" value="1"/>
</dbReference>
<dbReference type="GO" id="GO:0016020">
    <property type="term" value="C:membrane"/>
    <property type="evidence" value="ECO:0007669"/>
    <property type="project" value="UniProtKB-SubCell"/>
</dbReference>
<keyword evidence="11" id="KW-0472">Membrane</keyword>
<dbReference type="GO" id="GO:0005506">
    <property type="term" value="F:iron ion binding"/>
    <property type="evidence" value="ECO:0007669"/>
    <property type="project" value="InterPro"/>
</dbReference>
<dbReference type="PRINTS" id="PR00463">
    <property type="entry name" value="EP450I"/>
</dbReference>
<dbReference type="CDD" id="cd11061">
    <property type="entry name" value="CYP67-like"/>
    <property type="match status" value="1"/>
</dbReference>
<dbReference type="RefSeq" id="XP_016597086.1">
    <property type="nucleotide sequence ID" value="XM_016746297.1"/>
</dbReference>
<keyword evidence="10" id="KW-0503">Monooxygenase</keyword>
<protein>
    <submittedName>
        <fullName evidence="13">Cytochrome P450</fullName>
    </submittedName>
</protein>
<evidence type="ECO:0000256" key="5">
    <source>
        <dbReference type="ARBA" id="ARBA00022692"/>
    </source>
</evidence>
<keyword evidence="9 12" id="KW-0408">Iron</keyword>
<dbReference type="PANTHER" id="PTHR24305:SF112">
    <property type="entry name" value="L-ORNITHINE-N5-MONOOXYGENASE (EUROFUNG)"/>
    <property type="match status" value="1"/>
</dbReference>
<comment type="caution">
    <text evidence="13">The sequence shown here is derived from an EMBL/GenBank/DDBJ whole genome shotgun (WGS) entry which is preliminary data.</text>
</comment>
<evidence type="ECO:0000256" key="3">
    <source>
        <dbReference type="ARBA" id="ARBA00010617"/>
    </source>
</evidence>
<dbReference type="Proteomes" id="UP000030143">
    <property type="component" value="Unassembled WGS sequence"/>
</dbReference>
<keyword evidence="5" id="KW-0812">Transmembrane</keyword>
<dbReference type="InterPro" id="IPR050121">
    <property type="entry name" value="Cytochrome_P450_monoxygenase"/>
</dbReference>
<sequence>MVSLQSTRDKPLHDQRRRIWSGAFGDRNLRDYEKRMVQYRALLVKAIDKSENQPIDMAKWFNLYTFDVMGDLAFGASFNMLETSKEHEAIGLLNSGLTPLAYMLPMWFFRFMTAIPGMARDWWRFRSYSTSQMEKRIKMKPNTPDIMSSLLKHSGDQTPTGLDRTLLEGDSQLIVVAGSDTTSATLTHIFRFLVEQPQHLNILRSEVENLPRTELGDYQPPDLSELKHLNGVINESLRLYPPVPSALYRLTPPEGLTIDGTFIPGNTNVYSPQYVLGRNPECYSKPDEFIPERWYSRPDLMQDASGFAPFSAGPYGCIGRPLALLNIRATVARIVVDYDVRLAPGMSLDQFDQRLTEHFTLAPAPLSLCFNKL</sequence>
<dbReference type="VEuPathDB" id="FungiDB:PEXP_014200"/>
<accession>A0A0A2JHC8</accession>
<dbReference type="PANTHER" id="PTHR24305">
    <property type="entry name" value="CYTOCHROME P450"/>
    <property type="match status" value="1"/>
</dbReference>
<comment type="cofactor">
    <cofactor evidence="1 12">
        <name>heme</name>
        <dbReference type="ChEBI" id="CHEBI:30413"/>
    </cofactor>
</comment>
<dbReference type="GO" id="GO:0020037">
    <property type="term" value="F:heme binding"/>
    <property type="evidence" value="ECO:0007669"/>
    <property type="project" value="InterPro"/>
</dbReference>
<evidence type="ECO:0000256" key="2">
    <source>
        <dbReference type="ARBA" id="ARBA00004370"/>
    </source>
</evidence>
<comment type="subcellular location">
    <subcellularLocation>
        <location evidence="2">Membrane</location>
    </subcellularLocation>
</comment>
<dbReference type="GO" id="GO:0016705">
    <property type="term" value="F:oxidoreductase activity, acting on paired donors, with incorporation or reduction of molecular oxygen"/>
    <property type="evidence" value="ECO:0007669"/>
    <property type="project" value="InterPro"/>
</dbReference>
<dbReference type="SUPFAM" id="SSF48264">
    <property type="entry name" value="Cytochrome P450"/>
    <property type="match status" value="1"/>
</dbReference>
<keyword evidence="8" id="KW-0560">Oxidoreductase</keyword>
<dbReference type="InterPro" id="IPR036396">
    <property type="entry name" value="Cyt_P450_sf"/>
</dbReference>
<dbReference type="AlphaFoldDB" id="A0A0A2JHC8"/>
<dbReference type="GO" id="GO:0043386">
    <property type="term" value="P:mycotoxin biosynthetic process"/>
    <property type="evidence" value="ECO:0007669"/>
    <property type="project" value="UniProtKB-ARBA"/>
</dbReference>
<dbReference type="EMBL" id="JQFZ01000214">
    <property type="protein sequence ID" value="KGO54774.1"/>
    <property type="molecule type" value="Genomic_DNA"/>
</dbReference>
<gene>
    <name evidence="13" type="ORF">PEX2_090270</name>
</gene>
<keyword evidence="4 12" id="KW-0349">Heme</keyword>
<evidence type="ECO:0000256" key="12">
    <source>
        <dbReference type="PIRSR" id="PIRSR602401-1"/>
    </source>
</evidence>
<keyword evidence="7" id="KW-1133">Transmembrane helix</keyword>
<evidence type="ECO:0000313" key="14">
    <source>
        <dbReference type="Proteomes" id="UP000030143"/>
    </source>
</evidence>
<evidence type="ECO:0000256" key="7">
    <source>
        <dbReference type="ARBA" id="ARBA00022989"/>
    </source>
</evidence>
<name>A0A0A2JHC8_PENEN</name>
<dbReference type="InterPro" id="IPR001128">
    <property type="entry name" value="Cyt_P450"/>
</dbReference>
<comment type="similarity">
    <text evidence="3">Belongs to the cytochrome P450 family.</text>
</comment>
<dbReference type="GeneID" id="27681717"/>
<evidence type="ECO:0000256" key="4">
    <source>
        <dbReference type="ARBA" id="ARBA00022617"/>
    </source>
</evidence>
<dbReference type="PRINTS" id="PR00385">
    <property type="entry name" value="P450"/>
</dbReference>
<evidence type="ECO:0000256" key="8">
    <source>
        <dbReference type="ARBA" id="ARBA00023002"/>
    </source>
</evidence>
<evidence type="ECO:0000256" key="10">
    <source>
        <dbReference type="ARBA" id="ARBA00023033"/>
    </source>
</evidence>
<reference evidence="13 14" key="1">
    <citation type="journal article" date="2015" name="Mol. Plant Microbe Interact.">
        <title>Genome, transcriptome, and functional analyses of Penicillium expansum provide new insights into secondary metabolism and pathogenicity.</title>
        <authorList>
            <person name="Ballester A.R."/>
            <person name="Marcet-Houben M."/>
            <person name="Levin E."/>
            <person name="Sela N."/>
            <person name="Selma-Lazaro C."/>
            <person name="Carmona L."/>
            <person name="Wisniewski M."/>
            <person name="Droby S."/>
            <person name="Gonzalez-Candelas L."/>
            <person name="Gabaldon T."/>
        </authorList>
    </citation>
    <scope>NUCLEOTIDE SEQUENCE [LARGE SCALE GENOMIC DNA]</scope>
    <source>
        <strain evidence="13 14">MD-8</strain>
    </source>
</reference>